<dbReference type="Proteomes" id="UP000004893">
    <property type="component" value="Unassembled WGS sequence"/>
</dbReference>
<evidence type="ECO:0000313" key="5">
    <source>
        <dbReference type="EMBL" id="EEG73514.1"/>
    </source>
</evidence>
<dbReference type="Pfam" id="PF02779">
    <property type="entry name" value="Transket_pyr"/>
    <property type="match status" value="1"/>
</dbReference>
<keyword evidence="6" id="KW-1185">Reference proteome</keyword>
<dbReference type="FunFam" id="3.40.50.970:FF:000129">
    <property type="entry name" value="Transketolase"/>
    <property type="match status" value="1"/>
</dbReference>
<organism evidence="5 6">
    <name type="scientific">[Clostridium] hylemonae DSM 15053</name>
    <dbReference type="NCBI Taxonomy" id="553973"/>
    <lineage>
        <taxon>Bacteria</taxon>
        <taxon>Bacillati</taxon>
        <taxon>Bacillota</taxon>
        <taxon>Clostridia</taxon>
        <taxon>Lachnospirales</taxon>
        <taxon>Lachnospiraceae</taxon>
    </lineage>
</organism>
<dbReference type="InterPro" id="IPR005475">
    <property type="entry name" value="Transketolase-like_Pyr-bd"/>
</dbReference>
<proteinExistence type="inferred from homology"/>
<dbReference type="SMART" id="SM00861">
    <property type="entry name" value="Transket_pyr"/>
    <property type="match status" value="1"/>
</dbReference>
<evidence type="ECO:0000256" key="3">
    <source>
        <dbReference type="ARBA" id="ARBA00023052"/>
    </source>
</evidence>
<dbReference type="eggNOG" id="COG3958">
    <property type="taxonomic scope" value="Bacteria"/>
</dbReference>
<dbReference type="Gene3D" id="3.40.50.920">
    <property type="match status" value="1"/>
</dbReference>
<dbReference type="PANTHER" id="PTHR43825">
    <property type="entry name" value="PYRUVATE DEHYDROGENASE E1 COMPONENT"/>
    <property type="match status" value="1"/>
</dbReference>
<dbReference type="PANTHER" id="PTHR43825:SF1">
    <property type="entry name" value="TRANSKETOLASE-LIKE PYRIMIDINE-BINDING DOMAIN-CONTAINING PROTEIN"/>
    <property type="match status" value="1"/>
</dbReference>
<reference evidence="5" key="2">
    <citation type="submission" date="2013-06" db="EMBL/GenBank/DDBJ databases">
        <title>Draft genome sequence of Clostridium hylemonae (DSM 15053).</title>
        <authorList>
            <person name="Sudarsanam P."/>
            <person name="Ley R."/>
            <person name="Guruge J."/>
            <person name="Turnbaugh P.J."/>
            <person name="Mahowald M."/>
            <person name="Liep D."/>
            <person name="Gordon J."/>
        </authorList>
    </citation>
    <scope>NUCLEOTIDE SEQUENCE</scope>
    <source>
        <strain evidence="5">DSM 15053</strain>
    </source>
</reference>
<dbReference type="RefSeq" id="WP_006443819.1">
    <property type="nucleotide sequence ID" value="NZ_CP036524.1"/>
</dbReference>
<dbReference type="InterPro" id="IPR029061">
    <property type="entry name" value="THDP-binding"/>
</dbReference>
<protein>
    <submittedName>
        <fullName evidence="5">Transketolase, C-terminal domain protein</fullName>
    </submittedName>
</protein>
<sequence length="328" mass="35661">MWRLCSETEEKSKELKQVFTETLQDMMSADKAVIALEADLGGASGFLDIKKSHPDQFLDVGIAEANMIGVAAGLSMLGYIPYVHTFCPFASRRVEDQLFLSGAYAKNTINIYASDPGVCAATNGGTHTSFEDLAFMRALPEALVFDPADDVQLEWLVRTLAPLKGIHYIRASRKAADRIYERGSTFEIGKGNIIKEGSDVLLISMGEVLGDALRAANELEQDGISTEVVDMFTVKPLDSALILQEAKGKQLIVTFENHSVINGLGSAVSDVLSEAGAGIPLRKIGVNDQFGQVGSVSYLKETYGLTRQCVRRMIFEGVDGVRRREGRG</sequence>
<evidence type="ECO:0000256" key="2">
    <source>
        <dbReference type="ARBA" id="ARBA00007131"/>
    </source>
</evidence>
<dbReference type="InterPro" id="IPR009014">
    <property type="entry name" value="Transketo_C/PFOR_II"/>
</dbReference>
<evidence type="ECO:0000259" key="4">
    <source>
        <dbReference type="SMART" id="SM00861"/>
    </source>
</evidence>
<comment type="cofactor">
    <cofactor evidence="1">
        <name>thiamine diphosphate</name>
        <dbReference type="ChEBI" id="CHEBI:58937"/>
    </cofactor>
</comment>
<dbReference type="EMBL" id="ABYI02000024">
    <property type="protein sequence ID" value="EEG73514.1"/>
    <property type="molecule type" value="Genomic_DNA"/>
</dbReference>
<comment type="caution">
    <text evidence="5">The sequence shown here is derived from an EMBL/GenBank/DDBJ whole genome shotgun (WGS) entry which is preliminary data.</text>
</comment>
<name>C0C303_9FIRM</name>
<dbReference type="SUPFAM" id="SSF52922">
    <property type="entry name" value="TK C-terminal domain-like"/>
    <property type="match status" value="1"/>
</dbReference>
<dbReference type="OrthoDB" id="8732661at2"/>
<keyword evidence="3" id="KW-0786">Thiamine pyrophosphate</keyword>
<feature type="domain" description="Transketolase-like pyrimidine-binding" evidence="4">
    <location>
        <begin position="13"/>
        <end position="179"/>
    </location>
</feature>
<dbReference type="AlphaFoldDB" id="C0C303"/>
<dbReference type="Pfam" id="PF02780">
    <property type="entry name" value="Transketolase_C"/>
    <property type="match status" value="1"/>
</dbReference>
<dbReference type="Gene3D" id="3.40.50.970">
    <property type="match status" value="1"/>
</dbReference>
<comment type="similarity">
    <text evidence="2">Belongs to the transketolase family.</text>
</comment>
<dbReference type="HOGENOM" id="CLU_009227_1_1_9"/>
<dbReference type="STRING" id="553973.CLOHYLEM_06460"/>
<dbReference type="InterPro" id="IPR051157">
    <property type="entry name" value="PDH/Transketolase"/>
</dbReference>
<evidence type="ECO:0000313" key="6">
    <source>
        <dbReference type="Proteomes" id="UP000004893"/>
    </source>
</evidence>
<dbReference type="InterPro" id="IPR033248">
    <property type="entry name" value="Transketolase_C"/>
</dbReference>
<gene>
    <name evidence="5" type="ORF">CLOHYLEM_06460</name>
</gene>
<reference evidence="5" key="1">
    <citation type="submission" date="2009-02" db="EMBL/GenBank/DDBJ databases">
        <authorList>
            <person name="Fulton L."/>
            <person name="Clifton S."/>
            <person name="Fulton B."/>
            <person name="Xu J."/>
            <person name="Minx P."/>
            <person name="Pepin K.H."/>
            <person name="Johnson M."/>
            <person name="Bhonagiri V."/>
            <person name="Nash W.E."/>
            <person name="Mardis E.R."/>
            <person name="Wilson R.K."/>
        </authorList>
    </citation>
    <scope>NUCLEOTIDE SEQUENCE [LARGE SCALE GENOMIC DNA]</scope>
    <source>
        <strain evidence="5">DSM 15053</strain>
    </source>
</reference>
<accession>C0C303</accession>
<evidence type="ECO:0000256" key="1">
    <source>
        <dbReference type="ARBA" id="ARBA00001964"/>
    </source>
</evidence>
<dbReference type="CDD" id="cd07033">
    <property type="entry name" value="TPP_PYR_DXS_TK_like"/>
    <property type="match status" value="1"/>
</dbReference>
<dbReference type="SUPFAM" id="SSF52518">
    <property type="entry name" value="Thiamin diphosphate-binding fold (THDP-binding)"/>
    <property type="match status" value="1"/>
</dbReference>